<evidence type="ECO:0008006" key="4">
    <source>
        <dbReference type="Google" id="ProtNLM"/>
    </source>
</evidence>
<feature type="region of interest" description="Disordered" evidence="1">
    <location>
        <begin position="28"/>
        <end position="64"/>
    </location>
</feature>
<protein>
    <recommendedName>
        <fullName evidence="4">F-box associated domain-containing protein</fullName>
    </recommendedName>
</protein>
<sequence length="432" mass="49515">MSLSKPRENCFGCGFVLWDEERVRLVTSSSGASSTPSYSPGPSTPPSYSPRSSTPQSYSPGSSRNAECSNCKHLMEKITLTQRQQWEMYRHPVQHTLIQLHYFTKFTMTWEYLDLGVVSLLECISYALSVLSKPWCVYIDDDYFGILHGERCVEELTPIMYDPNLSCITCFNIIKSEEGNTTLEAKKGLSYKSCYKCREIFVGGSCNGLLYLSLTSIPWTTPLAVIHPLRKEFHAFPPMRRLDGPHYLREESRGLGFDVSTNTFKMDSSWREIPPVPPHPTSGDGIFAHGCLYWNEKFTLIYPPKRRCGYSVINYQLVDQQGEVGYAYFYSDYIIEVWVLKQNQWAKHCQFIKPPLRPIIHITVLGRWNKDGDILIEIGVKKLFVYSLKSRVLDEVNIVGQEYDNAYMYMYPASSMFSIRGINKTAHSIKAD</sequence>
<organism evidence="2 3">
    <name type="scientific">Tanacetum coccineum</name>
    <dbReference type="NCBI Taxonomy" id="301880"/>
    <lineage>
        <taxon>Eukaryota</taxon>
        <taxon>Viridiplantae</taxon>
        <taxon>Streptophyta</taxon>
        <taxon>Embryophyta</taxon>
        <taxon>Tracheophyta</taxon>
        <taxon>Spermatophyta</taxon>
        <taxon>Magnoliopsida</taxon>
        <taxon>eudicotyledons</taxon>
        <taxon>Gunneridae</taxon>
        <taxon>Pentapetalae</taxon>
        <taxon>asterids</taxon>
        <taxon>campanulids</taxon>
        <taxon>Asterales</taxon>
        <taxon>Asteraceae</taxon>
        <taxon>Asteroideae</taxon>
        <taxon>Anthemideae</taxon>
        <taxon>Anthemidinae</taxon>
        <taxon>Tanacetum</taxon>
    </lineage>
</organism>
<feature type="compositionally biased region" description="Low complexity" evidence="1">
    <location>
        <begin position="28"/>
        <end position="41"/>
    </location>
</feature>
<accession>A0ABQ5D071</accession>
<feature type="compositionally biased region" description="Low complexity" evidence="1">
    <location>
        <begin position="49"/>
        <end position="63"/>
    </location>
</feature>
<reference evidence="2" key="1">
    <citation type="journal article" date="2022" name="Int. J. Mol. Sci.">
        <title>Draft Genome of Tanacetum Coccineum: Genomic Comparison of Closely Related Tanacetum-Family Plants.</title>
        <authorList>
            <person name="Yamashiro T."/>
            <person name="Shiraishi A."/>
            <person name="Nakayama K."/>
            <person name="Satake H."/>
        </authorList>
    </citation>
    <scope>NUCLEOTIDE SEQUENCE</scope>
</reference>
<name>A0ABQ5D071_9ASTR</name>
<keyword evidence="3" id="KW-1185">Reference proteome</keyword>
<evidence type="ECO:0000313" key="2">
    <source>
        <dbReference type="EMBL" id="GJT32393.1"/>
    </source>
</evidence>
<dbReference type="Proteomes" id="UP001151760">
    <property type="component" value="Unassembled WGS sequence"/>
</dbReference>
<comment type="caution">
    <text evidence="2">The sequence shown here is derived from an EMBL/GenBank/DDBJ whole genome shotgun (WGS) entry which is preliminary data.</text>
</comment>
<dbReference type="EMBL" id="BQNB010014789">
    <property type="protein sequence ID" value="GJT32393.1"/>
    <property type="molecule type" value="Genomic_DNA"/>
</dbReference>
<evidence type="ECO:0000256" key="1">
    <source>
        <dbReference type="SAM" id="MobiDB-lite"/>
    </source>
</evidence>
<gene>
    <name evidence="2" type="ORF">Tco_0922812</name>
</gene>
<reference evidence="2" key="2">
    <citation type="submission" date="2022-01" db="EMBL/GenBank/DDBJ databases">
        <authorList>
            <person name="Yamashiro T."/>
            <person name="Shiraishi A."/>
            <person name="Satake H."/>
            <person name="Nakayama K."/>
        </authorList>
    </citation>
    <scope>NUCLEOTIDE SEQUENCE</scope>
</reference>
<proteinExistence type="predicted"/>
<evidence type="ECO:0000313" key="3">
    <source>
        <dbReference type="Proteomes" id="UP001151760"/>
    </source>
</evidence>